<dbReference type="GeneID" id="63838653"/>
<dbReference type="GO" id="GO:0030488">
    <property type="term" value="P:tRNA methylation"/>
    <property type="evidence" value="ECO:0007669"/>
    <property type="project" value="TreeGrafter"/>
</dbReference>
<dbReference type="SUPFAM" id="SSF50978">
    <property type="entry name" value="WD40 repeat-like"/>
    <property type="match status" value="2"/>
</dbReference>
<dbReference type="RefSeq" id="XP_040775470.1">
    <property type="nucleotide sequence ID" value="XM_040921524.1"/>
</dbReference>
<evidence type="ECO:0000256" key="6">
    <source>
        <dbReference type="ARBA" id="ARBA00038255"/>
    </source>
</evidence>
<proteinExistence type="inferred from homology"/>
<comment type="similarity">
    <text evidence="6">Belongs to the WD repeat WDR6 family.</text>
</comment>
<name>A0A9P5CML2_CRYP1</name>
<gene>
    <name evidence="9" type="ORF">M406DRAFT_340099</name>
</gene>
<sequence length="1296" mass="139434">MTATARQDPSFLFHDNNNFLYLLSGEDTHLHIRNAHNTHLYASIRVFTSQPIQGVCVCASSPLRDTTATTTTLTDPDVLVWGGPWAAVVPGAEIARLLSQYEAQGRPQLLELLPPSLSSRPGVGGDRGGRGGAVIHAGDWVYAGALSPRTAGLGALVTAHNEVIPLRIVYPAPGVVALRRGRVRAPPSSRPILYSAQLRWMVEEGQGKKEEEEEEEEEDSVLVAAGTAFGEIVVWRCRVGGDGEKEEDDGVEVLYVLTGHEGSIFGVDISPDIVIAAEEEDDDKRKVKPRQRPARLLASCSDDRTVRVWDISDTTASASSGDGGTVMVGAATRSAAIEARETGFGENEGSSDLEACSRHVSSMPLAVAMGHVSRIWNVRFAPMLGPARGGRCSTSRRRRRRMAVYSFGEDATAQRWRLDVGGGDGADDGLDVEITHEALIHRHGGKHIWSTKVLVATGGSDGKINIVEDSLYGGESDGRSVLLDISGSAVARQFPTRDGVPEDENGNAEGASHAVATETKGKRTSVKDEEEPFMMYALLSDSSIIATTPAGRIFHGVWKDEGQEVQWTGVPMPIQIQDDLRRYQIVRSVGEPDKDTVLLGSASGGLYRYRHGQVQLVCKMARKIADVFPLPSDDDLLVSISEGLGKSHLTPVVVLTMGSLHVSLLVLDLTSDRDDILQGEYTIELEKGFTPTAVGFCHGHLILGSRLGALLLYRPSSSSTTANTTTGSTTFEKIVRIDRPFTKDAVSSIICLPPPPTTPAGTPSSSSPYFLTTSRDGRYRIYEFTTTANPVVHLRHEAVPPLGPNIESALFTTSSSSSPPELVLAGFRSRDFVVWNETRQLELARVDCGGAYRSFAHRINPSDPARLSFVWTKASRTCVFSQAALPRRVVKGGGHGREIKAVAAVAGGGLLATGAEDTTLRIWRYDKDEDDTGETALSCLAVVERHTTGIQCLKWAGEKYLVSSSGNEELFIWRVTQLGRSGYGGLAVVCEGVYPDKTKDGDLRITSFDVEVEALPQATLGDDDDDDDELKEDEEEVLILSLALSNSTLRTYRYSKTGGFRLLARGRYTGACLMQIRHLRITDAAAEVHVLTASTDGHIALWKMSAASTSEGTAAAAAEFALTEVLRLHQSGVKALDAVPISPSLPEDDGVGAQRRQPTSSSSSSFYAVLTGGDDNAIGHLHLEWDPTARHYVVTSRSLANGTHAAAITGLCITGLDNLAAGSGAYRVKLCTASNDQRVKAWRVDVEERGKVRKVALVEDRYSSVADCGDVAMVLGASGGRRGIVVVGVGMEFWSL</sequence>
<evidence type="ECO:0000256" key="2">
    <source>
        <dbReference type="ARBA" id="ARBA00022490"/>
    </source>
</evidence>
<organism evidence="9 10">
    <name type="scientific">Cryphonectria parasitica (strain ATCC 38755 / EP155)</name>
    <dbReference type="NCBI Taxonomy" id="660469"/>
    <lineage>
        <taxon>Eukaryota</taxon>
        <taxon>Fungi</taxon>
        <taxon>Dikarya</taxon>
        <taxon>Ascomycota</taxon>
        <taxon>Pezizomycotina</taxon>
        <taxon>Sordariomycetes</taxon>
        <taxon>Sordariomycetidae</taxon>
        <taxon>Diaporthales</taxon>
        <taxon>Cryphonectriaceae</taxon>
        <taxon>Cryphonectria-Endothia species complex</taxon>
        <taxon>Cryphonectria</taxon>
    </lineage>
</organism>
<evidence type="ECO:0000256" key="3">
    <source>
        <dbReference type="ARBA" id="ARBA00022574"/>
    </source>
</evidence>
<protein>
    <submittedName>
        <fullName evidence="9">WD40 repeat-like protein</fullName>
    </submittedName>
</protein>
<dbReference type="InterPro" id="IPR036322">
    <property type="entry name" value="WD40_repeat_dom_sf"/>
</dbReference>
<evidence type="ECO:0000256" key="1">
    <source>
        <dbReference type="ARBA" id="ARBA00004496"/>
    </source>
</evidence>
<dbReference type="GO" id="GO:0005737">
    <property type="term" value="C:cytoplasm"/>
    <property type="evidence" value="ECO:0007669"/>
    <property type="project" value="UniProtKB-SubCell"/>
</dbReference>
<keyword evidence="4" id="KW-0819">tRNA processing</keyword>
<reference evidence="9" key="1">
    <citation type="journal article" date="2020" name="Phytopathology">
        <title>Genome sequence of the chestnut blight fungus Cryphonectria parasitica EP155: A fundamental resource for an archetypical invasive plant pathogen.</title>
        <authorList>
            <person name="Crouch J.A."/>
            <person name="Dawe A."/>
            <person name="Aerts A."/>
            <person name="Barry K."/>
            <person name="Churchill A.C.L."/>
            <person name="Grimwood J."/>
            <person name="Hillman B."/>
            <person name="Milgroom M.G."/>
            <person name="Pangilinan J."/>
            <person name="Smith M."/>
            <person name="Salamov A."/>
            <person name="Schmutz J."/>
            <person name="Yadav J."/>
            <person name="Grigoriev I.V."/>
            <person name="Nuss D."/>
        </authorList>
    </citation>
    <scope>NUCLEOTIDE SEQUENCE</scope>
    <source>
        <strain evidence="9">EP155</strain>
    </source>
</reference>
<evidence type="ECO:0000256" key="5">
    <source>
        <dbReference type="ARBA" id="ARBA00022737"/>
    </source>
</evidence>
<dbReference type="OrthoDB" id="5594999at2759"/>
<dbReference type="InterPro" id="IPR015943">
    <property type="entry name" value="WD40/YVTN_repeat-like_dom_sf"/>
</dbReference>
<evidence type="ECO:0000313" key="9">
    <source>
        <dbReference type="EMBL" id="KAF3764509.1"/>
    </source>
</evidence>
<evidence type="ECO:0000313" key="10">
    <source>
        <dbReference type="Proteomes" id="UP000803844"/>
    </source>
</evidence>
<dbReference type="InterPro" id="IPR051973">
    <property type="entry name" value="tRNA_Anticodon_Mtase-Reg"/>
</dbReference>
<dbReference type="PANTHER" id="PTHR14344:SF3">
    <property type="entry name" value="WD REPEAT-CONTAINING PROTEIN 6"/>
    <property type="match status" value="1"/>
</dbReference>
<dbReference type="PANTHER" id="PTHR14344">
    <property type="entry name" value="WD REPEAT PROTEIN"/>
    <property type="match status" value="1"/>
</dbReference>
<keyword evidence="5" id="KW-0677">Repeat</keyword>
<evidence type="ECO:0000256" key="4">
    <source>
        <dbReference type="ARBA" id="ARBA00022694"/>
    </source>
</evidence>
<feature type="repeat" description="WD" evidence="7">
    <location>
        <begin position="892"/>
        <end position="923"/>
    </location>
</feature>
<comment type="caution">
    <text evidence="9">The sequence shown here is derived from an EMBL/GenBank/DDBJ whole genome shotgun (WGS) entry which is preliminary data.</text>
</comment>
<feature type="repeat" description="WD" evidence="7">
    <location>
        <begin position="295"/>
        <end position="319"/>
    </location>
</feature>
<dbReference type="SMART" id="SM00320">
    <property type="entry name" value="WD40"/>
    <property type="match status" value="7"/>
</dbReference>
<keyword evidence="10" id="KW-1185">Reference proteome</keyword>
<feature type="region of interest" description="Disordered" evidence="8">
    <location>
        <begin position="495"/>
        <end position="527"/>
    </location>
</feature>
<dbReference type="EMBL" id="MU032348">
    <property type="protein sequence ID" value="KAF3764509.1"/>
    <property type="molecule type" value="Genomic_DNA"/>
</dbReference>
<dbReference type="PROSITE" id="PS50082">
    <property type="entry name" value="WD_REPEATS_2"/>
    <property type="match status" value="2"/>
</dbReference>
<feature type="region of interest" description="Disordered" evidence="8">
    <location>
        <begin position="1145"/>
        <end position="1165"/>
    </location>
</feature>
<dbReference type="Pfam" id="PF00400">
    <property type="entry name" value="WD40"/>
    <property type="match status" value="2"/>
</dbReference>
<comment type="subcellular location">
    <subcellularLocation>
        <location evidence="1">Cytoplasm</location>
    </subcellularLocation>
</comment>
<keyword evidence="3 7" id="KW-0853">WD repeat</keyword>
<dbReference type="Proteomes" id="UP000803844">
    <property type="component" value="Unassembled WGS sequence"/>
</dbReference>
<accession>A0A9P5CML2</accession>
<evidence type="ECO:0000256" key="8">
    <source>
        <dbReference type="SAM" id="MobiDB-lite"/>
    </source>
</evidence>
<dbReference type="Gene3D" id="2.130.10.10">
    <property type="entry name" value="YVTN repeat-like/Quinoprotein amine dehydrogenase"/>
    <property type="match status" value="3"/>
</dbReference>
<dbReference type="PROSITE" id="PS50294">
    <property type="entry name" value="WD_REPEATS_REGION"/>
    <property type="match status" value="1"/>
</dbReference>
<keyword evidence="2" id="KW-0963">Cytoplasm</keyword>
<dbReference type="InterPro" id="IPR001680">
    <property type="entry name" value="WD40_rpt"/>
</dbReference>
<evidence type="ECO:0000256" key="7">
    <source>
        <dbReference type="PROSITE-ProRule" id="PRU00221"/>
    </source>
</evidence>